<protein>
    <recommendedName>
        <fullName evidence="2">DUF6534 domain-containing protein</fullName>
    </recommendedName>
</protein>
<feature type="transmembrane region" description="Helical" evidence="1">
    <location>
        <begin position="45"/>
        <end position="66"/>
    </location>
</feature>
<feature type="transmembrane region" description="Helical" evidence="1">
    <location>
        <begin position="229"/>
        <end position="250"/>
    </location>
</feature>
<dbReference type="PANTHER" id="PTHR40465:SF1">
    <property type="entry name" value="DUF6534 DOMAIN-CONTAINING PROTEIN"/>
    <property type="match status" value="1"/>
</dbReference>
<dbReference type="Proteomes" id="UP000015241">
    <property type="component" value="Unassembled WGS sequence"/>
</dbReference>
<evidence type="ECO:0000313" key="4">
    <source>
        <dbReference type="Proteomes" id="UP000015241"/>
    </source>
</evidence>
<evidence type="ECO:0000313" key="3">
    <source>
        <dbReference type="EMBL" id="EPS97989.1"/>
    </source>
</evidence>
<feature type="transmembrane region" description="Helical" evidence="1">
    <location>
        <begin position="86"/>
        <end position="106"/>
    </location>
</feature>
<reference evidence="3 4" key="1">
    <citation type="journal article" date="2012" name="Science">
        <title>The Paleozoic origin of enzymatic lignin decomposition reconstructed from 31 fungal genomes.</title>
        <authorList>
            <person name="Floudas D."/>
            <person name="Binder M."/>
            <person name="Riley R."/>
            <person name="Barry K."/>
            <person name="Blanchette R.A."/>
            <person name="Henrissat B."/>
            <person name="Martinez A.T."/>
            <person name="Otillar R."/>
            <person name="Spatafora J.W."/>
            <person name="Yadav J.S."/>
            <person name="Aerts A."/>
            <person name="Benoit I."/>
            <person name="Boyd A."/>
            <person name="Carlson A."/>
            <person name="Copeland A."/>
            <person name="Coutinho P.M."/>
            <person name="de Vries R.P."/>
            <person name="Ferreira P."/>
            <person name="Findley K."/>
            <person name="Foster B."/>
            <person name="Gaskell J."/>
            <person name="Glotzer D."/>
            <person name="Gorecki P."/>
            <person name="Heitman J."/>
            <person name="Hesse C."/>
            <person name="Hori C."/>
            <person name="Igarashi K."/>
            <person name="Jurgens J.A."/>
            <person name="Kallen N."/>
            <person name="Kersten P."/>
            <person name="Kohler A."/>
            <person name="Kuees U."/>
            <person name="Kumar T.K.A."/>
            <person name="Kuo A."/>
            <person name="LaButti K."/>
            <person name="Larrondo L.F."/>
            <person name="Lindquist E."/>
            <person name="Ling A."/>
            <person name="Lombard V."/>
            <person name="Lucas S."/>
            <person name="Lundell T."/>
            <person name="Martin R."/>
            <person name="McLaughlin D.J."/>
            <person name="Morgenstern I."/>
            <person name="Morin E."/>
            <person name="Murat C."/>
            <person name="Nagy L.G."/>
            <person name="Nolan M."/>
            <person name="Ohm R.A."/>
            <person name="Patyshakuliyeva A."/>
            <person name="Rokas A."/>
            <person name="Ruiz-Duenas F.J."/>
            <person name="Sabat G."/>
            <person name="Salamov A."/>
            <person name="Samejima M."/>
            <person name="Schmutz J."/>
            <person name="Slot J.C."/>
            <person name="St John F."/>
            <person name="Stenlid J."/>
            <person name="Sun H."/>
            <person name="Sun S."/>
            <person name="Syed K."/>
            <person name="Tsang A."/>
            <person name="Wiebenga A."/>
            <person name="Young D."/>
            <person name="Pisabarro A."/>
            <person name="Eastwood D.C."/>
            <person name="Martin F."/>
            <person name="Cullen D."/>
            <person name="Grigoriev I.V."/>
            <person name="Hibbett D.S."/>
        </authorList>
    </citation>
    <scope>NUCLEOTIDE SEQUENCE</scope>
    <source>
        <strain evidence="4">FP-58527</strain>
    </source>
</reference>
<evidence type="ECO:0000259" key="2">
    <source>
        <dbReference type="Pfam" id="PF20152"/>
    </source>
</evidence>
<dbReference type="eggNOG" id="ENOG502SPXZ">
    <property type="taxonomic scope" value="Eukaryota"/>
</dbReference>
<keyword evidence="1" id="KW-0472">Membrane</keyword>
<dbReference type="InParanoid" id="S8FHV9"/>
<feature type="transmembrane region" description="Helical" evidence="1">
    <location>
        <begin position="12"/>
        <end position="33"/>
    </location>
</feature>
<feature type="transmembrane region" description="Helical" evidence="1">
    <location>
        <begin position="197"/>
        <end position="223"/>
    </location>
</feature>
<dbReference type="STRING" id="743788.S8FHV9"/>
<name>S8FHV9_FOMSC</name>
<proteinExistence type="predicted"/>
<dbReference type="OrthoDB" id="2749860at2759"/>
<dbReference type="Pfam" id="PF20152">
    <property type="entry name" value="DUF6534"/>
    <property type="match status" value="1"/>
</dbReference>
<dbReference type="EMBL" id="KE504170">
    <property type="protein sequence ID" value="EPS97989.1"/>
    <property type="molecule type" value="Genomic_DNA"/>
</dbReference>
<organism evidence="3 4">
    <name type="scientific">Fomitopsis schrenkii</name>
    <name type="common">Brown rot fungus</name>
    <dbReference type="NCBI Taxonomy" id="2126942"/>
    <lineage>
        <taxon>Eukaryota</taxon>
        <taxon>Fungi</taxon>
        <taxon>Dikarya</taxon>
        <taxon>Basidiomycota</taxon>
        <taxon>Agaricomycotina</taxon>
        <taxon>Agaricomycetes</taxon>
        <taxon>Polyporales</taxon>
        <taxon>Fomitopsis</taxon>
    </lineage>
</organism>
<accession>S8FHV9</accession>
<feature type="domain" description="DUF6534" evidence="2">
    <location>
        <begin position="175"/>
        <end position="255"/>
    </location>
</feature>
<keyword evidence="4" id="KW-1185">Reference proteome</keyword>
<dbReference type="PANTHER" id="PTHR40465">
    <property type="entry name" value="CHROMOSOME 1, WHOLE GENOME SHOTGUN SEQUENCE"/>
    <property type="match status" value="1"/>
</dbReference>
<sequence>MSELGPTYGAAYIGVCLSAVLYGVTNLQVFVYFRAYHDDTLWNKLVVCCLWALDSLHLALCIYMLYWYLITSYGNILELLEVHWSFQAEAIMTGIIVIFVYALYTIRVWHLEAAVRALNGWHRFRPISIVIILAFLAAVAAVFMLSYDIVRVKSFTAANQPSELWKIEYYPQATAAFVDTLVAAALCYLLSRSDTVIAWLMFYTLNTGMVTTICTLTSIILVAVFPGTLYFTTVQFIMVKLYINSYLAMVNARSSLLHTKDRTPEQAVQSMCIACQSRPTGGVQLSKERFVPTTNSWVTETHPETDSVGSVAKIGLCFSDIQETMDTVPSHSSDAAGWSTAPADPARGKSYVVQHGLAV</sequence>
<feature type="transmembrane region" description="Helical" evidence="1">
    <location>
        <begin position="169"/>
        <end position="190"/>
    </location>
</feature>
<dbReference type="InterPro" id="IPR045339">
    <property type="entry name" value="DUF6534"/>
</dbReference>
<keyword evidence="1" id="KW-0812">Transmembrane</keyword>
<gene>
    <name evidence="3" type="ORF">FOMPIDRAFT_1051896</name>
</gene>
<dbReference type="HOGENOM" id="CLU_046025_5_3_1"/>
<feature type="transmembrane region" description="Helical" evidence="1">
    <location>
        <begin position="127"/>
        <end position="149"/>
    </location>
</feature>
<keyword evidence="1" id="KW-1133">Transmembrane helix</keyword>
<evidence type="ECO:0000256" key="1">
    <source>
        <dbReference type="SAM" id="Phobius"/>
    </source>
</evidence>
<dbReference type="AlphaFoldDB" id="S8FHV9"/>